<name>A0A3A6WI92_9FIRM</name>
<sequence length="195" mass="22414">MRYLRFLDRVIIENHRTKSFNGFILPSLLISVLISSFVILVIMTICMTCYIWTERIDDSLAMLEDGRYTRRAIVSHIIWNHSMVSINNQGDLLSINDTSRTAFTVTRRALYRKLSDGSLQPLSGSRIIGTDDKRKLDATKPFSMNPNRLVTLKWSINNRFNSQTEYAKGYGGIAQYEVATAVSTHSDWFKKTKHL</sequence>
<gene>
    <name evidence="2" type="ORF">D2965_07095</name>
</gene>
<protein>
    <submittedName>
        <fullName evidence="2">Uncharacterized protein</fullName>
    </submittedName>
</protein>
<proteinExistence type="predicted"/>
<dbReference type="EMBL" id="QXZZ01000034">
    <property type="protein sequence ID" value="RJY50101.1"/>
    <property type="molecule type" value="Genomic_DNA"/>
</dbReference>
<keyword evidence="1" id="KW-0812">Transmembrane</keyword>
<accession>A0A3A6WI92</accession>
<reference evidence="2 3" key="1">
    <citation type="submission" date="2018-09" db="EMBL/GenBank/DDBJ databases">
        <title>Genome sequence of Veillonella atypica isolated from periodontal Korean patients.</title>
        <authorList>
            <person name="Lee J.-H."/>
            <person name="Moon J.-H."/>
            <person name="Shin S.-Y."/>
        </authorList>
    </citation>
    <scope>NUCLEOTIDE SEQUENCE [LARGE SCALE GENOMIC DNA]</scope>
    <source>
        <strain evidence="2 3">KHUD_V1</strain>
    </source>
</reference>
<keyword evidence="1" id="KW-0472">Membrane</keyword>
<organism evidence="2 3">
    <name type="scientific">Veillonella atypica</name>
    <dbReference type="NCBI Taxonomy" id="39777"/>
    <lineage>
        <taxon>Bacteria</taxon>
        <taxon>Bacillati</taxon>
        <taxon>Bacillota</taxon>
        <taxon>Negativicutes</taxon>
        <taxon>Veillonellales</taxon>
        <taxon>Veillonellaceae</taxon>
        <taxon>Veillonella</taxon>
    </lineage>
</organism>
<feature type="transmembrane region" description="Helical" evidence="1">
    <location>
        <begin position="20"/>
        <end position="53"/>
    </location>
</feature>
<evidence type="ECO:0000256" key="1">
    <source>
        <dbReference type="SAM" id="Phobius"/>
    </source>
</evidence>
<comment type="caution">
    <text evidence="2">The sequence shown here is derived from an EMBL/GenBank/DDBJ whole genome shotgun (WGS) entry which is preliminary data.</text>
</comment>
<dbReference type="AlphaFoldDB" id="A0A3A6WI92"/>
<keyword evidence="1" id="KW-1133">Transmembrane helix</keyword>
<evidence type="ECO:0000313" key="3">
    <source>
        <dbReference type="Proteomes" id="UP000277803"/>
    </source>
</evidence>
<evidence type="ECO:0000313" key="2">
    <source>
        <dbReference type="EMBL" id="RJY50101.1"/>
    </source>
</evidence>
<dbReference type="Proteomes" id="UP000277803">
    <property type="component" value="Unassembled WGS sequence"/>
</dbReference>